<name>F6D490_METPW</name>
<dbReference type="eggNOG" id="arCOG10842">
    <property type="taxonomic scope" value="Archaea"/>
</dbReference>
<evidence type="ECO:0000313" key="1">
    <source>
        <dbReference type="EMBL" id="AEG18089.1"/>
    </source>
</evidence>
<dbReference type="KEGG" id="mew:MSWAN_1068"/>
<reference evidence="1 2" key="1">
    <citation type="journal article" date="2014" name="Int. J. Syst. Evol. Microbiol.">
        <title>Methanobacterium paludis sp. nov. and a novel strain of Methanobacterium lacus isolated from northern peatlands.</title>
        <authorList>
            <person name="Cadillo-Quiroz H."/>
            <person name="Brauer S.L."/>
            <person name="Goodson N."/>
            <person name="Yavitt J.B."/>
            <person name="Zinder S.H."/>
        </authorList>
    </citation>
    <scope>NUCLEOTIDE SEQUENCE [LARGE SCALE GENOMIC DNA]</scope>
    <source>
        <strain evidence="2">DSM 25820 / JCM 18151 / SWAN1</strain>
    </source>
</reference>
<evidence type="ECO:0000313" key="2">
    <source>
        <dbReference type="Proteomes" id="UP000009231"/>
    </source>
</evidence>
<dbReference type="HOGENOM" id="CLU_3094148_0_0_2"/>
<dbReference type="OrthoDB" id="79733at2157"/>
<proteinExistence type="predicted"/>
<dbReference type="RefSeq" id="WP_013825591.1">
    <property type="nucleotide sequence ID" value="NC_015574.1"/>
</dbReference>
<organism evidence="1 2">
    <name type="scientific">Methanobacterium paludis (strain DSM 25820 / JCM 18151 / SWAN1)</name>
    <dbReference type="NCBI Taxonomy" id="868131"/>
    <lineage>
        <taxon>Archaea</taxon>
        <taxon>Methanobacteriati</taxon>
        <taxon>Methanobacteriota</taxon>
        <taxon>Methanomada group</taxon>
        <taxon>Methanobacteria</taxon>
        <taxon>Methanobacteriales</taxon>
        <taxon>Methanobacteriaceae</taxon>
        <taxon>Methanobacterium</taxon>
    </lineage>
</organism>
<sequence>MDWIVVAKCDECAEERSYELQGKRPPYSIGDFVDTCKCGGKFIVTEIREVG</sequence>
<dbReference type="AlphaFoldDB" id="F6D490"/>
<dbReference type="EMBL" id="CP002772">
    <property type="protein sequence ID" value="AEG18089.1"/>
    <property type="molecule type" value="Genomic_DNA"/>
</dbReference>
<dbReference type="GeneID" id="55592977"/>
<accession>F6D490</accession>
<gene>
    <name evidence="1" type="ordered locus">MSWAN_1068</name>
</gene>
<protein>
    <submittedName>
        <fullName evidence="1">Uncharacterized protein</fullName>
    </submittedName>
</protein>
<keyword evidence="2" id="KW-1185">Reference proteome</keyword>
<dbReference type="Proteomes" id="UP000009231">
    <property type="component" value="Chromosome"/>
</dbReference>